<dbReference type="PANTHER" id="PTHR34631">
    <property type="match status" value="1"/>
</dbReference>
<dbReference type="GO" id="GO:0003677">
    <property type="term" value="F:DNA binding"/>
    <property type="evidence" value="ECO:0007669"/>
    <property type="project" value="InterPro"/>
</dbReference>
<dbReference type="PANTHER" id="PTHR34631:SF3">
    <property type="entry name" value="ISSOD12 TRANSPOSASE TNPA_ISSOD12"/>
    <property type="match status" value="1"/>
</dbReference>
<dbReference type="Pfam" id="PF01609">
    <property type="entry name" value="DDE_Tnp_1"/>
    <property type="match status" value="1"/>
</dbReference>
<dbReference type="InterPro" id="IPR002559">
    <property type="entry name" value="Transposase_11"/>
</dbReference>
<dbReference type="InterPro" id="IPR053520">
    <property type="entry name" value="Transposase_Tn903"/>
</dbReference>
<protein>
    <submittedName>
        <fullName evidence="2">Transposase DDE domain protein</fullName>
    </submittedName>
</protein>
<dbReference type="AlphaFoldDB" id="A0A811TGG9"/>
<name>A0A811TGG9_9EURY</name>
<feature type="domain" description="Transposase IS4-like" evidence="1">
    <location>
        <begin position="129"/>
        <end position="306"/>
    </location>
</feature>
<gene>
    <name evidence="2" type="ORF">LAKADJCE_00839</name>
</gene>
<reference evidence="2" key="1">
    <citation type="submission" date="2020-10" db="EMBL/GenBank/DDBJ databases">
        <authorList>
            <person name="Hahn C.J."/>
            <person name="Laso-Perez R."/>
            <person name="Vulcano F."/>
            <person name="Vaziourakis K.-M."/>
            <person name="Stokke R."/>
            <person name="Steen I.H."/>
            <person name="Teske A."/>
            <person name="Boetius A."/>
            <person name="Liebeke M."/>
            <person name="Amann R."/>
            <person name="Knittel K."/>
        </authorList>
    </citation>
    <scope>NUCLEOTIDE SEQUENCE</scope>
    <source>
        <strain evidence="2">Gfbio:e3339647-f889-4370-9287-4fb5cb688e4c:AG392J18_GoMArc1</strain>
    </source>
</reference>
<evidence type="ECO:0000313" key="3">
    <source>
        <dbReference type="Proteomes" id="UP000612009"/>
    </source>
</evidence>
<dbReference type="EMBL" id="CAJHIR010000062">
    <property type="protein sequence ID" value="CAD6494569.1"/>
    <property type="molecule type" value="Genomic_DNA"/>
</dbReference>
<sequence>MDVDGNVTIKATKKTYSQDWKAYDKAQINQKSILMELLRDITGKIPQPEYTFGRPTLPMSDMIYSSVMKVFTTFSLRRFMGDMEIAQERGYITKTPSYASVGHFLQKEELTPMLIDIVKLTSMPLVSVESDFAVDSTGFGTTNFQRWFSFKHGKEIRSKKWLKCHVVSGVKTNIITSVKVTSEFDNDSPQLIELIKTTAEHFDMKEVSADKAYLGKKNLDAIDELGATPYIPFKENNKARGKGSVWKKMYYYFMMNNEEFYEHYHKRSNVETTMHMIKSKFGDSVKSKSWTAQVNEVLCKVICHNICVVIHEMFELGIKPNFNFCV</sequence>
<proteinExistence type="predicted"/>
<organism evidence="2 3">
    <name type="scientific">Candidatus Argoarchaeum ethanivorans</name>
    <dbReference type="NCBI Taxonomy" id="2608793"/>
    <lineage>
        <taxon>Archaea</taxon>
        <taxon>Methanobacteriati</taxon>
        <taxon>Methanobacteriota</taxon>
        <taxon>Stenosarchaea group</taxon>
        <taxon>Methanomicrobia</taxon>
        <taxon>Methanosarcinales</taxon>
        <taxon>Methanosarcinales incertae sedis</taxon>
        <taxon>GOM Arc I cluster</taxon>
        <taxon>Candidatus Argoarchaeum</taxon>
    </lineage>
</organism>
<dbReference type="NCBIfam" id="NF033579">
    <property type="entry name" value="transpos_IS5_2"/>
    <property type="match status" value="1"/>
</dbReference>
<evidence type="ECO:0000313" key="2">
    <source>
        <dbReference type="EMBL" id="CAD6494569.1"/>
    </source>
</evidence>
<dbReference type="InterPro" id="IPR053172">
    <property type="entry name" value="Tn903_transposase"/>
</dbReference>
<evidence type="ECO:0000259" key="1">
    <source>
        <dbReference type="Pfam" id="PF01609"/>
    </source>
</evidence>
<dbReference type="GO" id="GO:0006313">
    <property type="term" value="P:DNA transposition"/>
    <property type="evidence" value="ECO:0007669"/>
    <property type="project" value="InterPro"/>
</dbReference>
<comment type="caution">
    <text evidence="2">The sequence shown here is derived from an EMBL/GenBank/DDBJ whole genome shotgun (WGS) entry which is preliminary data.</text>
</comment>
<accession>A0A811TGG9</accession>
<dbReference type="GO" id="GO:0004803">
    <property type="term" value="F:transposase activity"/>
    <property type="evidence" value="ECO:0007669"/>
    <property type="project" value="InterPro"/>
</dbReference>
<dbReference type="Proteomes" id="UP000612009">
    <property type="component" value="Unassembled WGS sequence"/>
</dbReference>